<reference evidence="1 2" key="1">
    <citation type="submission" date="2019-07" db="EMBL/GenBank/DDBJ databases">
        <title>Ln-dependent methylotrophs.</title>
        <authorList>
            <person name="Tani A."/>
        </authorList>
    </citation>
    <scope>NUCLEOTIDE SEQUENCE [LARGE SCALE GENOMIC DNA]</scope>
    <source>
        <strain evidence="1 2">SM12</strain>
    </source>
</reference>
<accession>A0A549ST25</accession>
<dbReference type="EMBL" id="VJMG01000081">
    <property type="protein sequence ID" value="TRL32765.1"/>
    <property type="molecule type" value="Genomic_DNA"/>
</dbReference>
<keyword evidence="2" id="KW-1185">Reference proteome</keyword>
<evidence type="ECO:0000313" key="2">
    <source>
        <dbReference type="Proteomes" id="UP000316801"/>
    </source>
</evidence>
<organism evidence="1 2">
    <name type="scientific">Rhizobium straminoryzae</name>
    <dbReference type="NCBI Taxonomy" id="1387186"/>
    <lineage>
        <taxon>Bacteria</taxon>
        <taxon>Pseudomonadati</taxon>
        <taxon>Pseudomonadota</taxon>
        <taxon>Alphaproteobacteria</taxon>
        <taxon>Hyphomicrobiales</taxon>
        <taxon>Rhizobiaceae</taxon>
        <taxon>Rhizobium/Agrobacterium group</taxon>
        <taxon>Rhizobium</taxon>
    </lineage>
</organism>
<dbReference type="NCBIfam" id="NF041856">
    <property type="entry name" value="CrpP_rel_fam"/>
    <property type="match status" value="1"/>
</dbReference>
<comment type="caution">
    <text evidence="1">The sequence shown here is derived from an EMBL/GenBank/DDBJ whole genome shotgun (WGS) entry which is preliminary data.</text>
</comment>
<gene>
    <name evidence="1" type="ORF">FNA46_23320</name>
</gene>
<protein>
    <submittedName>
        <fullName evidence="1">Uncharacterized protein</fullName>
    </submittedName>
</protein>
<sequence>MNIESLLECQERGARARILGAVASDNPYLLRTVPDMDPDTQQQMREAWAFGWTIEDAMRRIDTGFYGFLIRDEALQQTHSRVA</sequence>
<proteinExistence type="predicted"/>
<evidence type="ECO:0000313" key="1">
    <source>
        <dbReference type="EMBL" id="TRL32765.1"/>
    </source>
</evidence>
<dbReference type="RefSeq" id="WP_143127620.1">
    <property type="nucleotide sequence ID" value="NZ_VJMG01000081.1"/>
</dbReference>
<name>A0A549ST25_9HYPH</name>
<dbReference type="AlphaFoldDB" id="A0A549ST25"/>
<dbReference type="Proteomes" id="UP000316801">
    <property type="component" value="Unassembled WGS sequence"/>
</dbReference>
<dbReference type="InterPro" id="IPR049847">
    <property type="entry name" value="CrpP-rel"/>
</dbReference>